<evidence type="ECO:0000313" key="1">
    <source>
        <dbReference type="EMBL" id="GAI43352.1"/>
    </source>
</evidence>
<dbReference type="EMBL" id="BARV01033263">
    <property type="protein sequence ID" value="GAI43352.1"/>
    <property type="molecule type" value="Genomic_DNA"/>
</dbReference>
<feature type="non-terminal residue" evidence="1">
    <location>
        <position position="1"/>
    </location>
</feature>
<comment type="caution">
    <text evidence="1">The sequence shown here is derived from an EMBL/GenBank/DDBJ whole genome shotgun (WGS) entry which is preliminary data.</text>
</comment>
<dbReference type="AlphaFoldDB" id="X1NH26"/>
<reference evidence="1" key="1">
    <citation type="journal article" date="2014" name="Front. Microbiol.">
        <title>High frequency of phylogenetically diverse reductive dehalogenase-homologous genes in deep subseafloor sedimentary metagenomes.</title>
        <authorList>
            <person name="Kawai M."/>
            <person name="Futagami T."/>
            <person name="Toyoda A."/>
            <person name="Takaki Y."/>
            <person name="Nishi S."/>
            <person name="Hori S."/>
            <person name="Arai W."/>
            <person name="Tsubouchi T."/>
            <person name="Morono Y."/>
            <person name="Uchiyama I."/>
            <person name="Ito T."/>
            <person name="Fujiyama A."/>
            <person name="Inagaki F."/>
            <person name="Takami H."/>
        </authorList>
    </citation>
    <scope>NUCLEOTIDE SEQUENCE</scope>
    <source>
        <strain evidence="1">Expedition CK06-06</strain>
    </source>
</reference>
<name>X1NH26_9ZZZZ</name>
<proteinExistence type="predicted"/>
<organism evidence="1">
    <name type="scientific">marine sediment metagenome</name>
    <dbReference type="NCBI Taxonomy" id="412755"/>
    <lineage>
        <taxon>unclassified sequences</taxon>
        <taxon>metagenomes</taxon>
        <taxon>ecological metagenomes</taxon>
    </lineage>
</organism>
<gene>
    <name evidence="1" type="ORF">S06H3_52314</name>
</gene>
<protein>
    <submittedName>
        <fullName evidence="1">Uncharacterized protein</fullName>
    </submittedName>
</protein>
<accession>X1NH26</accession>
<sequence length="37" mass="4157">ICISPVFDTLRFATQSEIEANLVHADAEDEPCSHSYF</sequence>